<evidence type="ECO:0000256" key="1">
    <source>
        <dbReference type="ARBA" id="ARBA00022481"/>
    </source>
</evidence>
<keyword evidence="2" id="KW-0812">Transmembrane</keyword>
<dbReference type="EMBL" id="PEUM01000083">
    <property type="protein sequence ID" value="PIV25193.1"/>
    <property type="molecule type" value="Genomic_DNA"/>
</dbReference>
<dbReference type="PRINTS" id="PR00813">
    <property type="entry name" value="BCTERIALGSPG"/>
</dbReference>
<name>A0A2M7CHT2_9BACT</name>
<reference evidence="4" key="1">
    <citation type="submission" date="2017-09" db="EMBL/GenBank/DDBJ databases">
        <title>Depth-based differentiation of microbial function through sediment-hosted aquifers and enrichment of novel symbionts in the deep terrestrial subsurface.</title>
        <authorList>
            <person name="Probst A.J."/>
            <person name="Ladd B."/>
            <person name="Jarett J.K."/>
            <person name="Geller-Mcgrath D.E."/>
            <person name="Sieber C.M.K."/>
            <person name="Emerson J.B."/>
            <person name="Anantharaman K."/>
            <person name="Thomas B.C."/>
            <person name="Malmstrom R."/>
            <person name="Stieglmeier M."/>
            <person name="Klingl A."/>
            <person name="Woyke T."/>
            <person name="Ryan C.M."/>
            <person name="Banfield J.F."/>
        </authorList>
    </citation>
    <scope>NUCLEOTIDE SEQUENCE [LARGE SCALE GENOMIC DNA]</scope>
</reference>
<keyword evidence="1" id="KW-0488">Methylation</keyword>
<dbReference type="Proteomes" id="UP000229966">
    <property type="component" value="Unassembled WGS sequence"/>
</dbReference>
<comment type="caution">
    <text evidence="3">The sequence shown here is derived from an EMBL/GenBank/DDBJ whole genome shotgun (WGS) entry which is preliminary data.</text>
</comment>
<proteinExistence type="predicted"/>
<dbReference type="GO" id="GO:0015627">
    <property type="term" value="C:type II protein secretion system complex"/>
    <property type="evidence" value="ECO:0007669"/>
    <property type="project" value="InterPro"/>
</dbReference>
<organism evidence="3 4">
    <name type="scientific">Candidatus Berkelbacteria bacterium CG03_land_8_20_14_0_80_40_36</name>
    <dbReference type="NCBI Taxonomy" id="1974509"/>
    <lineage>
        <taxon>Bacteria</taxon>
        <taxon>Candidatus Berkelbacteria</taxon>
    </lineage>
</organism>
<dbReference type="NCBIfam" id="TIGR02532">
    <property type="entry name" value="IV_pilin_GFxxxE"/>
    <property type="match status" value="1"/>
</dbReference>
<dbReference type="AlphaFoldDB" id="A0A2M7CHT2"/>
<dbReference type="Pfam" id="PF07963">
    <property type="entry name" value="N_methyl"/>
    <property type="match status" value="1"/>
</dbReference>
<dbReference type="SUPFAM" id="SSF54523">
    <property type="entry name" value="Pili subunits"/>
    <property type="match status" value="1"/>
</dbReference>
<sequence>MKKFFKRGKCGGCKGGFTLIELLVVIAIIAILATIVIVTYNSLRKKARDAERKSEITQIQRLIEIYMVDNINAPSNGDGDKTIDKGSGIALLLSDWKDGLASGPAEPSSNATYYYTSSGANYAIGANLEDDGTCAALPKGLSWPTGVEVDYCVTSK</sequence>
<evidence type="ECO:0000256" key="2">
    <source>
        <dbReference type="SAM" id="Phobius"/>
    </source>
</evidence>
<dbReference type="InterPro" id="IPR045584">
    <property type="entry name" value="Pilin-like"/>
</dbReference>
<dbReference type="PROSITE" id="PS00409">
    <property type="entry name" value="PROKAR_NTER_METHYL"/>
    <property type="match status" value="1"/>
</dbReference>
<evidence type="ECO:0000313" key="4">
    <source>
        <dbReference type="Proteomes" id="UP000229966"/>
    </source>
</evidence>
<accession>A0A2M7CHT2</accession>
<evidence type="ECO:0000313" key="3">
    <source>
        <dbReference type="EMBL" id="PIV25193.1"/>
    </source>
</evidence>
<protein>
    <recommendedName>
        <fullName evidence="5">Type II secretion system protein GspG C-terminal domain-containing protein</fullName>
    </recommendedName>
</protein>
<keyword evidence="2" id="KW-0472">Membrane</keyword>
<gene>
    <name evidence="3" type="ORF">COS38_02885</name>
</gene>
<dbReference type="InterPro" id="IPR012902">
    <property type="entry name" value="N_methyl_site"/>
</dbReference>
<evidence type="ECO:0008006" key="5">
    <source>
        <dbReference type="Google" id="ProtNLM"/>
    </source>
</evidence>
<dbReference type="GO" id="GO:0015628">
    <property type="term" value="P:protein secretion by the type II secretion system"/>
    <property type="evidence" value="ECO:0007669"/>
    <property type="project" value="InterPro"/>
</dbReference>
<dbReference type="InterPro" id="IPR000983">
    <property type="entry name" value="Bac_GSPG_pilin"/>
</dbReference>
<dbReference type="Gene3D" id="3.30.700.10">
    <property type="entry name" value="Glycoprotein, Type 4 Pilin"/>
    <property type="match status" value="1"/>
</dbReference>
<feature type="transmembrane region" description="Helical" evidence="2">
    <location>
        <begin position="20"/>
        <end position="43"/>
    </location>
</feature>
<dbReference type="PANTHER" id="PTHR30093">
    <property type="entry name" value="GENERAL SECRETION PATHWAY PROTEIN G"/>
    <property type="match status" value="1"/>
</dbReference>
<keyword evidence="2" id="KW-1133">Transmembrane helix</keyword>